<evidence type="ECO:0000256" key="1">
    <source>
        <dbReference type="ARBA" id="ARBA00010406"/>
    </source>
</evidence>
<dbReference type="GO" id="GO:0004748">
    <property type="term" value="F:ribonucleoside-diphosphate reductase activity, thioredoxin disulfide as acceptor"/>
    <property type="evidence" value="ECO:0007669"/>
    <property type="project" value="UniProtKB-EC"/>
</dbReference>
<dbReference type="InterPro" id="IPR008926">
    <property type="entry name" value="RNR_R1-su_N"/>
</dbReference>
<evidence type="ECO:0000256" key="7">
    <source>
        <dbReference type="PROSITE-ProRule" id="PRU00492"/>
    </source>
</evidence>
<evidence type="ECO:0000259" key="9">
    <source>
        <dbReference type="PROSITE" id="PS51161"/>
    </source>
</evidence>
<dbReference type="PROSITE" id="PS51161">
    <property type="entry name" value="ATP_CONE"/>
    <property type="match status" value="1"/>
</dbReference>
<dbReference type="Pfam" id="PF02867">
    <property type="entry name" value="Ribonuc_red_lgC"/>
    <property type="match status" value="1"/>
</dbReference>
<comment type="similarity">
    <text evidence="1 8">Belongs to the ribonucleoside diphosphate reductase large chain family.</text>
</comment>
<dbReference type="Pfam" id="PF00317">
    <property type="entry name" value="Ribonuc_red_lgN"/>
    <property type="match status" value="1"/>
</dbReference>
<comment type="catalytic activity">
    <reaction evidence="8">
        <text>a 2'-deoxyribonucleoside 5'-diphosphate + [thioredoxin]-disulfide + H2O = a ribonucleoside 5'-diphosphate + [thioredoxin]-dithiol</text>
        <dbReference type="Rhea" id="RHEA:23252"/>
        <dbReference type="Rhea" id="RHEA-COMP:10698"/>
        <dbReference type="Rhea" id="RHEA-COMP:10700"/>
        <dbReference type="ChEBI" id="CHEBI:15377"/>
        <dbReference type="ChEBI" id="CHEBI:29950"/>
        <dbReference type="ChEBI" id="CHEBI:50058"/>
        <dbReference type="ChEBI" id="CHEBI:57930"/>
        <dbReference type="ChEBI" id="CHEBI:73316"/>
        <dbReference type="EC" id="1.17.4.1"/>
    </reaction>
</comment>
<dbReference type="Proteomes" id="UP000008182">
    <property type="component" value="Segment"/>
</dbReference>
<dbReference type="Pfam" id="PF03477">
    <property type="entry name" value="ATP-cone"/>
    <property type="match status" value="1"/>
</dbReference>
<proteinExistence type="inferred from homology"/>
<feature type="domain" description="ATP-cone" evidence="9">
    <location>
        <begin position="20"/>
        <end position="109"/>
    </location>
</feature>
<keyword evidence="5 8" id="KW-0560">Oxidoreductase</keyword>
<dbReference type="PANTHER" id="PTHR11573:SF6">
    <property type="entry name" value="RIBONUCLEOSIDE-DIPHOSPHATE REDUCTASE LARGE SUBUNIT"/>
    <property type="match status" value="1"/>
</dbReference>
<dbReference type="PRINTS" id="PR01183">
    <property type="entry name" value="RIBORDTASEM1"/>
</dbReference>
<dbReference type="EMBL" id="FR823450">
    <property type="protein sequence ID" value="CBZ42222.1"/>
    <property type="molecule type" value="Genomic_DNA"/>
</dbReference>
<protein>
    <recommendedName>
        <fullName evidence="2 8">Ribonucleoside-diphosphate reductase</fullName>
        <ecNumber evidence="2 8">1.17.4.1</ecNumber>
    </recommendedName>
</protein>
<evidence type="ECO:0000313" key="10">
    <source>
        <dbReference type="EMBL" id="CBZ42222.1"/>
    </source>
</evidence>
<dbReference type="SUPFAM" id="SSF51998">
    <property type="entry name" value="PFL-like glycyl radical enzymes"/>
    <property type="match status" value="1"/>
</dbReference>
<dbReference type="InterPro" id="IPR013509">
    <property type="entry name" value="RNR_lsu_N"/>
</dbReference>
<reference evidence="11" key="1">
    <citation type="journal article" date="2011" name="J. Virol.">
        <title>Campylobacter jejuni group III phage CP81 contains many T4-like genes without belonging to the T4-type phage group: implications for the evolution of T4 phages.</title>
        <authorList>
            <person name="Hammerl J.A."/>
            <person name="Jackel C."/>
            <person name="Reetz J."/>
            <person name="Beck S."/>
            <person name="Alter T."/>
            <person name="Lurz R."/>
            <person name="Barretto C."/>
            <person name="Brussow H."/>
            <person name="Hertwig S."/>
        </authorList>
    </citation>
    <scope>NUCLEOTIDE SEQUENCE [LARGE SCALE GENOMIC DNA]</scope>
</reference>
<dbReference type="PANTHER" id="PTHR11573">
    <property type="entry name" value="RIBONUCLEOSIDE-DIPHOSPHATE REDUCTASE LARGE CHAIN"/>
    <property type="match status" value="1"/>
</dbReference>
<evidence type="ECO:0000256" key="6">
    <source>
        <dbReference type="ARBA" id="ARBA00023116"/>
    </source>
</evidence>
<organism evidence="10 11">
    <name type="scientific">Campylobacter phage CP81</name>
    <dbReference type="NCBI Taxonomy" id="2927008"/>
    <lineage>
        <taxon>Viruses</taxon>
        <taxon>Duplodnaviria</taxon>
        <taxon>Heunggongvirae</taxon>
        <taxon>Uroviricota</taxon>
        <taxon>Caudoviricetes</taxon>
        <taxon>Connertonviridae</taxon>
        <taxon>Fletchervirus</taxon>
        <taxon>Fletchervirus CP81</taxon>
    </lineage>
</organism>
<evidence type="ECO:0000313" key="11">
    <source>
        <dbReference type="Proteomes" id="UP000008182"/>
    </source>
</evidence>
<dbReference type="SUPFAM" id="SSF48168">
    <property type="entry name" value="R1 subunit of ribonucleotide reductase, N-terminal domain"/>
    <property type="match status" value="1"/>
</dbReference>
<keyword evidence="11" id="KW-1185">Reference proteome</keyword>
<sequence>MERLEMLPVKTLTELNDININVIKRNGTVEKYSPDKMYKFLLKVCDNKESYAMNILSKSKIKLRDNIKIQDLYDEILSTTVNEISMLYPMYEKFAAKLYIIKYRKNMGDEISLGNVLRLGLSSGIYSSDFVNSFSENEIQELDKYIDNNRDYLFQNYKAISMFYTKYCLNRTKTIKLETPQITYMRVAMFICINENNRVEKIKRIYDLISTHKFTYATPIMLNSGINKGQLSSCVLAKMGDDSHSILATNDNLAIYSKNKGGTACDISALRATGSIIDGVGVSSGPIPFIKLLDSTISAWNQGSTRKGSCCVYYPTWHMDVQNLIMLKDNGGTESTRARNLQYAIKIDDVFVKRWYNNENYTLFDPKDTQKLLDSFGDDFEKCYLEYEQKSNIRKKSINARELFDEILKYRVETGNIYIFFTDNVNKQGMLNRTVTQSNLCCEIVLPTSAPYKKDEKIVHYM</sequence>
<keyword evidence="4 7" id="KW-0067">ATP-binding</keyword>
<comment type="function">
    <text evidence="8">Provides the precursors necessary for DNA synthesis. Catalyzes the biosynthesis of deoxyribonucleotides from the corresponding ribonucleotides.</text>
</comment>
<evidence type="ECO:0000256" key="4">
    <source>
        <dbReference type="ARBA" id="ARBA00022840"/>
    </source>
</evidence>
<dbReference type="GeneID" id="40100072"/>
<dbReference type="GO" id="GO:0005524">
    <property type="term" value="F:ATP binding"/>
    <property type="evidence" value="ECO:0007669"/>
    <property type="project" value="UniProtKB-UniRule"/>
</dbReference>
<accession>G0LWN0</accession>
<evidence type="ECO:0000256" key="2">
    <source>
        <dbReference type="ARBA" id="ARBA00012274"/>
    </source>
</evidence>
<dbReference type="GO" id="GO:0009263">
    <property type="term" value="P:deoxyribonucleotide biosynthetic process"/>
    <property type="evidence" value="ECO:0007669"/>
    <property type="project" value="UniProtKB-KW"/>
</dbReference>
<evidence type="ECO:0000256" key="8">
    <source>
        <dbReference type="RuleBase" id="RU003410"/>
    </source>
</evidence>
<name>G0LWN0_9CAUD</name>
<dbReference type="InterPro" id="IPR039718">
    <property type="entry name" value="Rrm1"/>
</dbReference>
<evidence type="ECO:0000256" key="5">
    <source>
        <dbReference type="ARBA" id="ARBA00023002"/>
    </source>
</evidence>
<dbReference type="EC" id="1.17.4.1" evidence="2 8"/>
<dbReference type="RefSeq" id="YP_009623281.1">
    <property type="nucleotide sequence ID" value="NC_042112.1"/>
</dbReference>
<dbReference type="InterPro" id="IPR005144">
    <property type="entry name" value="ATP-cone_dom"/>
</dbReference>
<dbReference type="UniPathway" id="UPA00326"/>
<dbReference type="Gene3D" id="3.20.70.20">
    <property type="match status" value="1"/>
</dbReference>
<evidence type="ECO:0000256" key="3">
    <source>
        <dbReference type="ARBA" id="ARBA00022741"/>
    </source>
</evidence>
<keyword evidence="6 8" id="KW-0215">Deoxyribonucleotide synthesis</keyword>
<dbReference type="InterPro" id="IPR000788">
    <property type="entry name" value="RNR_lg_C"/>
</dbReference>
<keyword evidence="3 7" id="KW-0547">Nucleotide-binding</keyword>